<evidence type="ECO:0000256" key="12">
    <source>
        <dbReference type="ARBA" id="ARBA00023152"/>
    </source>
</evidence>
<evidence type="ECO:0000256" key="5">
    <source>
        <dbReference type="ARBA" id="ARBA00022533"/>
    </source>
</evidence>
<dbReference type="GO" id="GO:0005524">
    <property type="term" value="F:ATP binding"/>
    <property type="evidence" value="ECO:0007669"/>
    <property type="project" value="UniProtKB-UniRule"/>
</dbReference>
<dbReference type="PIRSF" id="PIRSF000532">
    <property type="entry name" value="ATP_PFK_prok"/>
    <property type="match status" value="1"/>
</dbReference>
<keyword evidence="5 14" id="KW-0021">Allosteric enzyme</keyword>
<comment type="pathway">
    <text evidence="3 14">Carbohydrate degradation; glycolysis; D-glyceraldehyde 3-phosphate and glycerone phosphate from D-glucose: step 3/4.</text>
</comment>
<keyword evidence="4 14" id="KW-0963">Cytoplasm</keyword>
<evidence type="ECO:0000313" key="16">
    <source>
        <dbReference type="EMBL" id="ABB28144.1"/>
    </source>
</evidence>
<accession>Q3AS81</accession>
<dbReference type="GO" id="GO:0046872">
    <property type="term" value="F:metal ion binding"/>
    <property type="evidence" value="ECO:0007669"/>
    <property type="project" value="UniProtKB-KW"/>
</dbReference>
<evidence type="ECO:0000256" key="3">
    <source>
        <dbReference type="ARBA" id="ARBA00004679"/>
    </source>
</evidence>
<dbReference type="GO" id="GO:0003872">
    <property type="term" value="F:6-phosphofructokinase activity"/>
    <property type="evidence" value="ECO:0007669"/>
    <property type="project" value="UniProtKB-UniRule"/>
</dbReference>
<feature type="binding site" description="in other chain" evidence="14">
    <location>
        <begin position="277"/>
        <end position="280"/>
    </location>
    <ligand>
        <name>substrate</name>
        <note>ligand shared between dimeric partners</note>
    </ligand>
</feature>
<comment type="activity regulation">
    <text evidence="14">Allosterically activated by ADP and other diphosphonucleosides, and allosterically inhibited by phosphoenolpyruvate.</text>
</comment>
<dbReference type="InterPro" id="IPR035966">
    <property type="entry name" value="PKF_sf"/>
</dbReference>
<protein>
    <recommendedName>
        <fullName evidence="14">ATP-dependent 6-phosphofructokinase</fullName>
        <shortName evidence="14">ATP-PFK</shortName>
        <shortName evidence="14">Phosphofructokinase</shortName>
        <ecNumber evidence="14">2.7.1.11</ecNumber>
    </recommendedName>
    <alternativeName>
        <fullName evidence="14">Phosphohexokinase</fullName>
    </alternativeName>
</protein>
<evidence type="ECO:0000256" key="1">
    <source>
        <dbReference type="ARBA" id="ARBA00001946"/>
    </source>
</evidence>
<dbReference type="FunFam" id="3.40.50.450:FF:000001">
    <property type="entry name" value="ATP-dependent 6-phosphofructokinase"/>
    <property type="match status" value="1"/>
</dbReference>
<dbReference type="AlphaFoldDB" id="Q3AS81"/>
<keyword evidence="9 14" id="KW-0418">Kinase</keyword>
<dbReference type="NCBIfam" id="TIGR02482">
    <property type="entry name" value="PFKA_ATP"/>
    <property type="match status" value="1"/>
</dbReference>
<gene>
    <name evidence="14" type="primary">pfkA</name>
    <name evidence="16" type="ordered locus">Cag_0879</name>
</gene>
<dbReference type="PANTHER" id="PTHR13697:SF4">
    <property type="entry name" value="ATP-DEPENDENT 6-PHOSPHOFRUCTOKINASE"/>
    <property type="match status" value="1"/>
</dbReference>
<feature type="binding site" description="in other chain" evidence="14">
    <location>
        <begin position="149"/>
        <end position="151"/>
    </location>
    <ligand>
        <name>substrate</name>
        <note>ligand shared between dimeric partners</note>
    </ligand>
</feature>
<proteinExistence type="inferred from homology"/>
<comment type="subunit">
    <text evidence="14">Homotetramer.</text>
</comment>
<evidence type="ECO:0000256" key="11">
    <source>
        <dbReference type="ARBA" id="ARBA00022842"/>
    </source>
</evidence>
<keyword evidence="7 14" id="KW-0479">Metal-binding</keyword>
<evidence type="ECO:0000256" key="8">
    <source>
        <dbReference type="ARBA" id="ARBA00022741"/>
    </source>
</evidence>
<dbReference type="InterPro" id="IPR012003">
    <property type="entry name" value="ATP_PFK_prok-type"/>
</dbReference>
<feature type="binding site" evidence="14">
    <location>
        <begin position="44"/>
        <end position="48"/>
    </location>
    <ligand>
        <name>ADP</name>
        <dbReference type="ChEBI" id="CHEBI:456216"/>
        <note>allosteric activator; ligand shared between dimeric partners</note>
    </ligand>
</feature>
<evidence type="ECO:0000256" key="4">
    <source>
        <dbReference type="ARBA" id="ARBA00022490"/>
    </source>
</evidence>
<dbReference type="Pfam" id="PF00365">
    <property type="entry name" value="PFK"/>
    <property type="match status" value="1"/>
</dbReference>
<comment type="cofactor">
    <cofactor evidence="1 14">
        <name>Mg(2+)</name>
        <dbReference type="ChEBI" id="CHEBI:18420"/>
    </cofactor>
</comment>
<dbReference type="HAMAP" id="MF_00339">
    <property type="entry name" value="Phosphofructokinase_I_B1"/>
    <property type="match status" value="1"/>
</dbReference>
<comment type="similarity">
    <text evidence="14">Belongs to the phosphofructokinase type A (PFKA) family. ATP-dependent PFK group I subfamily. Prokaryotic clade 'B1' sub-subfamily.</text>
</comment>
<dbReference type="PRINTS" id="PR00476">
    <property type="entry name" value="PHFRCTKINASE"/>
</dbReference>
<dbReference type="GO" id="GO:0061621">
    <property type="term" value="P:canonical glycolysis"/>
    <property type="evidence" value="ECO:0007669"/>
    <property type="project" value="TreeGrafter"/>
</dbReference>
<feature type="binding site" evidence="14">
    <location>
        <position position="271"/>
    </location>
    <ligand>
        <name>substrate</name>
        <note>ligand shared between dimeric partners</note>
    </ligand>
</feature>
<feature type="binding site" description="in other chain" evidence="14">
    <location>
        <position position="178"/>
    </location>
    <ligand>
        <name>ADP</name>
        <dbReference type="ChEBI" id="CHEBI:456216"/>
        <note>allosteric activator; ligand shared between dimeric partners</note>
    </ligand>
</feature>
<dbReference type="EMBL" id="CP000108">
    <property type="protein sequence ID" value="ABB28144.1"/>
    <property type="molecule type" value="Genomic_DNA"/>
</dbReference>
<dbReference type="eggNOG" id="COG0205">
    <property type="taxonomic scope" value="Bacteria"/>
</dbReference>
<feature type="binding site" description="in other chain" evidence="14">
    <location>
        <begin position="209"/>
        <end position="211"/>
    </location>
    <ligand>
        <name>ADP</name>
        <dbReference type="ChEBI" id="CHEBI:456216"/>
        <note>allosteric activator; ligand shared between dimeric partners</note>
    </ligand>
</feature>
<feature type="binding site" evidence="14">
    <location>
        <position position="34"/>
    </location>
    <ligand>
        <name>ATP</name>
        <dbReference type="ChEBI" id="CHEBI:30616"/>
    </ligand>
</feature>
<dbReference type="FunFam" id="3.40.50.460:FF:000002">
    <property type="entry name" value="ATP-dependent 6-phosphofructokinase"/>
    <property type="match status" value="1"/>
</dbReference>
<dbReference type="InterPro" id="IPR000023">
    <property type="entry name" value="Phosphofructokinase_dom"/>
</dbReference>
<feature type="active site" description="Proton acceptor" evidence="14">
    <location>
        <position position="151"/>
    </location>
</feature>
<comment type="subcellular location">
    <subcellularLocation>
        <location evidence="2 14">Cytoplasm</location>
    </subcellularLocation>
</comment>
<organism evidence="16">
    <name type="scientific">Chlorobium chlorochromatii (strain CaD3)</name>
    <dbReference type="NCBI Taxonomy" id="340177"/>
    <lineage>
        <taxon>Bacteria</taxon>
        <taxon>Pseudomonadati</taxon>
        <taxon>Chlorobiota</taxon>
        <taxon>Chlorobiia</taxon>
        <taxon>Chlorobiales</taxon>
        <taxon>Chlorobiaceae</taxon>
        <taxon>Chlorobium/Pelodictyon group</taxon>
        <taxon>Chlorobium</taxon>
    </lineage>
</organism>
<feature type="binding site" evidence="14">
    <location>
        <begin position="95"/>
        <end position="96"/>
    </location>
    <ligand>
        <name>ATP</name>
        <dbReference type="ChEBI" id="CHEBI:30616"/>
    </ligand>
</feature>
<dbReference type="GO" id="GO:0016208">
    <property type="term" value="F:AMP binding"/>
    <property type="evidence" value="ECO:0007669"/>
    <property type="project" value="TreeGrafter"/>
</dbReference>
<dbReference type="Gene3D" id="3.40.50.460">
    <property type="entry name" value="Phosphofructokinase domain"/>
    <property type="match status" value="1"/>
</dbReference>
<feature type="binding site" description="in other chain" evidence="14">
    <location>
        <position position="247"/>
    </location>
    <ligand>
        <name>substrate</name>
        <note>ligand shared between dimeric partners</note>
    </ligand>
</feature>
<dbReference type="KEGG" id="cch:Cag_0879"/>
<feature type="binding site" evidence="14">
    <location>
        <position position="126"/>
    </location>
    <ligand>
        <name>Mg(2+)</name>
        <dbReference type="ChEBI" id="CHEBI:18420"/>
        <note>catalytic</note>
    </ligand>
</feature>
<keyword evidence="6 14" id="KW-0808">Transferase</keyword>
<feature type="binding site" evidence="14">
    <location>
        <position position="186"/>
    </location>
    <ligand>
        <name>substrate</name>
        <note>ligand shared between dimeric partners</note>
    </ligand>
</feature>
<dbReference type="NCBIfam" id="NF002872">
    <property type="entry name" value="PRK03202.1"/>
    <property type="match status" value="1"/>
</dbReference>
<comment type="catalytic activity">
    <reaction evidence="13 14">
        <text>beta-D-fructose 6-phosphate + ATP = beta-D-fructose 1,6-bisphosphate + ADP + H(+)</text>
        <dbReference type="Rhea" id="RHEA:16109"/>
        <dbReference type="ChEBI" id="CHEBI:15378"/>
        <dbReference type="ChEBI" id="CHEBI:30616"/>
        <dbReference type="ChEBI" id="CHEBI:32966"/>
        <dbReference type="ChEBI" id="CHEBI:57634"/>
        <dbReference type="ChEBI" id="CHEBI:456216"/>
        <dbReference type="EC" id="2.7.1.11"/>
    </reaction>
</comment>
<dbReference type="SUPFAM" id="SSF53784">
    <property type="entry name" value="Phosphofructokinase"/>
    <property type="match status" value="1"/>
</dbReference>
<dbReference type="GO" id="GO:0042802">
    <property type="term" value="F:identical protein binding"/>
    <property type="evidence" value="ECO:0007669"/>
    <property type="project" value="TreeGrafter"/>
</dbReference>
<dbReference type="InterPro" id="IPR022953">
    <property type="entry name" value="ATP_PFK"/>
</dbReference>
<sequence>MLLEDTRSNTLKLTFGGFVNKKALEKIAVLTSGGDAPGMNAAIRAVTRAAISNKLKVVGIRRGYQGMIEGDFINLKASDVSGILQLGGTMLKTARSAAFRTTEGRAQAHEQLSKAAIDAVVVIGGDGSFHGALMMSHEYNIPFVGIPATIDNDMYGTDYTIGYETALNTVVEAVDKIRETARSHGRVFFVEVMGHEAGMIALNSSIACGAEVVVIPELHNRQYDELHKFLCKGYKKKESSGIVIVAEGEETGGALKIAEQVRKEHPEIDVRVSILGHIQRGGSPAAKDRINATRMGAAAIEALLDDQKSVMIGLANDQIVRVPFNKAVKTNRTISHDLLEMQRLMNMWCC</sequence>
<name>Q3AS81_CHLCH</name>
<evidence type="ECO:0000256" key="10">
    <source>
        <dbReference type="ARBA" id="ARBA00022840"/>
    </source>
</evidence>
<evidence type="ECO:0000256" key="2">
    <source>
        <dbReference type="ARBA" id="ARBA00004496"/>
    </source>
</evidence>
<comment type="caution">
    <text evidence="14">Lacks conserved residue(s) required for the propagation of feature annotation.</text>
</comment>
<dbReference type="STRING" id="340177.Cag_0879"/>
<dbReference type="GO" id="GO:0005945">
    <property type="term" value="C:6-phosphofructokinase complex"/>
    <property type="evidence" value="ECO:0007669"/>
    <property type="project" value="TreeGrafter"/>
</dbReference>
<comment type="function">
    <text evidence="14">Catalyzes the phosphorylation of D-fructose 6-phosphate to fructose 1,6-bisphosphate by ATP, the first committing step of glycolysis.</text>
</comment>
<dbReference type="UniPathway" id="UPA00109">
    <property type="reaction ID" value="UER00182"/>
</dbReference>
<keyword evidence="10 14" id="KW-0067">ATP-binding</keyword>
<evidence type="ECO:0000256" key="6">
    <source>
        <dbReference type="ARBA" id="ARBA00022679"/>
    </source>
</evidence>
<dbReference type="InterPro" id="IPR012828">
    <property type="entry name" value="PFKA_ATP_prok"/>
</dbReference>
<dbReference type="GO" id="GO:0070095">
    <property type="term" value="F:fructose-6-phosphate binding"/>
    <property type="evidence" value="ECO:0007669"/>
    <property type="project" value="TreeGrafter"/>
</dbReference>
<feature type="binding site" description="in other chain" evidence="14">
    <location>
        <position position="236"/>
    </location>
    <ligand>
        <name>ADP</name>
        <dbReference type="ChEBI" id="CHEBI:456216"/>
        <note>allosteric activator; ligand shared between dimeric partners</note>
    </ligand>
</feature>
<evidence type="ECO:0000256" key="13">
    <source>
        <dbReference type="ARBA" id="ARBA00048070"/>
    </source>
</evidence>
<feature type="domain" description="Phosphofructokinase" evidence="15">
    <location>
        <begin position="26"/>
        <end position="303"/>
    </location>
</feature>
<evidence type="ECO:0000256" key="14">
    <source>
        <dbReference type="HAMAP-Rule" id="MF_00339"/>
    </source>
</evidence>
<dbReference type="InterPro" id="IPR015912">
    <property type="entry name" value="Phosphofructokinase_CS"/>
</dbReference>
<keyword evidence="11 14" id="KW-0460">Magnesium</keyword>
<dbReference type="Gene3D" id="3.40.50.450">
    <property type="match status" value="1"/>
</dbReference>
<evidence type="ECO:0000259" key="15">
    <source>
        <dbReference type="Pfam" id="PF00365"/>
    </source>
</evidence>
<feature type="binding site" description="in other chain" evidence="14">
    <location>
        <begin position="193"/>
        <end position="195"/>
    </location>
    <ligand>
        <name>substrate</name>
        <note>ligand shared between dimeric partners</note>
    </ligand>
</feature>
<keyword evidence="12 14" id="KW-0324">Glycolysis</keyword>
<dbReference type="EC" id="2.7.1.11" evidence="14"/>
<evidence type="ECO:0000256" key="7">
    <source>
        <dbReference type="ARBA" id="ARBA00022723"/>
    </source>
</evidence>
<dbReference type="GO" id="GO:0048029">
    <property type="term" value="F:monosaccharide binding"/>
    <property type="evidence" value="ECO:0007669"/>
    <property type="project" value="TreeGrafter"/>
</dbReference>
<dbReference type="GO" id="GO:0006002">
    <property type="term" value="P:fructose 6-phosphate metabolic process"/>
    <property type="evidence" value="ECO:0007669"/>
    <property type="project" value="UniProtKB-UniRule"/>
</dbReference>
<keyword evidence="8 14" id="KW-0547">Nucleotide-binding</keyword>
<feature type="binding site" evidence="14">
    <location>
        <begin position="125"/>
        <end position="128"/>
    </location>
    <ligand>
        <name>ATP</name>
        <dbReference type="ChEBI" id="CHEBI:30616"/>
    </ligand>
</feature>
<dbReference type="GO" id="GO:0030388">
    <property type="term" value="P:fructose 1,6-bisphosphate metabolic process"/>
    <property type="evidence" value="ECO:0007669"/>
    <property type="project" value="TreeGrafter"/>
</dbReference>
<dbReference type="HOGENOM" id="CLU_020655_0_1_10"/>
<dbReference type="PROSITE" id="PS00433">
    <property type="entry name" value="PHOSPHOFRUCTOKINASE"/>
    <property type="match status" value="1"/>
</dbReference>
<dbReference type="PANTHER" id="PTHR13697">
    <property type="entry name" value="PHOSPHOFRUCTOKINASE"/>
    <property type="match status" value="1"/>
</dbReference>
<reference evidence="16" key="1">
    <citation type="submission" date="2005-08" db="EMBL/GenBank/DDBJ databases">
        <title>Complete sequence of Chlorobium chlorochromatii CaD3.</title>
        <authorList>
            <person name="Copeland A."/>
            <person name="Lucas S."/>
            <person name="Lapidus A."/>
            <person name="Barry K."/>
            <person name="Detter J.C."/>
            <person name="Glavina T."/>
            <person name="Hammon N."/>
            <person name="Israni S."/>
            <person name="Pitluck S."/>
            <person name="Bryant D."/>
            <person name="Schmutz J."/>
            <person name="Larimer F."/>
            <person name="Land M."/>
            <person name="Kyrpides N."/>
            <person name="Ivanova N."/>
            <person name="Richardson P."/>
        </authorList>
    </citation>
    <scope>NUCLEOTIDE SEQUENCE [LARGE SCALE GENOMIC DNA]</scope>
    <source>
        <strain evidence="16">CaD3</strain>
    </source>
</reference>
<evidence type="ECO:0000256" key="9">
    <source>
        <dbReference type="ARBA" id="ARBA00022777"/>
    </source>
</evidence>